<evidence type="ECO:0000313" key="1">
    <source>
        <dbReference type="EMBL" id="KAI4296241.1"/>
    </source>
</evidence>
<gene>
    <name evidence="1" type="ORF">L6164_036214</name>
</gene>
<comment type="caution">
    <text evidence="1">The sequence shown here is derived from an EMBL/GenBank/DDBJ whole genome shotgun (WGS) entry which is preliminary data.</text>
</comment>
<organism evidence="1 2">
    <name type="scientific">Bauhinia variegata</name>
    <name type="common">Purple orchid tree</name>
    <name type="synonym">Phanera variegata</name>
    <dbReference type="NCBI Taxonomy" id="167791"/>
    <lineage>
        <taxon>Eukaryota</taxon>
        <taxon>Viridiplantae</taxon>
        <taxon>Streptophyta</taxon>
        <taxon>Embryophyta</taxon>
        <taxon>Tracheophyta</taxon>
        <taxon>Spermatophyta</taxon>
        <taxon>Magnoliopsida</taxon>
        <taxon>eudicotyledons</taxon>
        <taxon>Gunneridae</taxon>
        <taxon>Pentapetalae</taxon>
        <taxon>rosids</taxon>
        <taxon>fabids</taxon>
        <taxon>Fabales</taxon>
        <taxon>Fabaceae</taxon>
        <taxon>Cercidoideae</taxon>
        <taxon>Cercideae</taxon>
        <taxon>Bauhiniinae</taxon>
        <taxon>Bauhinia</taxon>
    </lineage>
</organism>
<reference evidence="1 2" key="1">
    <citation type="journal article" date="2022" name="DNA Res.">
        <title>Chromosomal-level genome assembly of the orchid tree Bauhinia variegata (Leguminosae; Cercidoideae) supports the allotetraploid origin hypothesis of Bauhinia.</title>
        <authorList>
            <person name="Zhong Y."/>
            <person name="Chen Y."/>
            <person name="Zheng D."/>
            <person name="Pang J."/>
            <person name="Liu Y."/>
            <person name="Luo S."/>
            <person name="Meng S."/>
            <person name="Qian L."/>
            <person name="Wei D."/>
            <person name="Dai S."/>
            <person name="Zhou R."/>
        </authorList>
    </citation>
    <scope>NUCLEOTIDE SEQUENCE [LARGE SCALE GENOMIC DNA]</scope>
    <source>
        <strain evidence="1">BV-YZ2020</strain>
    </source>
</reference>
<proteinExistence type="predicted"/>
<sequence>MSKFEYQRLSRSEITAISTQFQIANISDYDLINPNPDVISESRSLHADPHSSRLFAQVSDLCREDHEQLEFSALEHLENPGLHVDSVRVTELYNRIKVASLECPKKFILRELRTPDADRTEFFLSSRDPRMNSITEIVDEVNLFEDQQRDLEAKILQVKAEITECNEAREREIPLVQEVDANVKELRQTIAALNNNQMSLRASYRKLKEKTGEMDEKISSAEFSLVENVQENAHLRSKIVQSLDKLEALINLFL</sequence>
<keyword evidence="2" id="KW-1185">Reference proteome</keyword>
<protein>
    <submittedName>
        <fullName evidence="1">Uncharacterized protein</fullName>
    </submittedName>
</protein>
<evidence type="ECO:0000313" key="2">
    <source>
        <dbReference type="Proteomes" id="UP000828941"/>
    </source>
</evidence>
<dbReference type="Proteomes" id="UP000828941">
    <property type="component" value="Chromosome 14"/>
</dbReference>
<name>A0ACB9KGD4_BAUVA</name>
<accession>A0ACB9KGD4</accession>
<dbReference type="EMBL" id="CM039439">
    <property type="protein sequence ID" value="KAI4296241.1"/>
    <property type="molecule type" value="Genomic_DNA"/>
</dbReference>